<sequence>MGATPDELRGEVEARRAHLAHNVDRLADRITPSRVAHRQADAARQKMTGIKERVMGTAHDTNASAQHAAAAVGDTAGHLTDTAKDTAGQIGGAIQQTPAKLRRQTQGSPLGAGIMAFGAGLLAAALIPTSRPEQRAGAMLREHQEVLEPVKEAAVDAVREVRNELREPAADALEAVKSTAQEAADTTKGAAQDAGRRTAEELKETGQETAAEIRQAHP</sequence>
<keyword evidence="3" id="KW-1185">Reference proteome</keyword>
<evidence type="ECO:0000256" key="1">
    <source>
        <dbReference type="SAM" id="MobiDB-lite"/>
    </source>
</evidence>
<organism evidence="2 3">
    <name type="scientific">Kitasatospora terrestris</name>
    <dbReference type="NCBI Taxonomy" id="258051"/>
    <lineage>
        <taxon>Bacteria</taxon>
        <taxon>Bacillati</taxon>
        <taxon>Actinomycetota</taxon>
        <taxon>Actinomycetes</taxon>
        <taxon>Kitasatosporales</taxon>
        <taxon>Streptomycetaceae</taxon>
        <taxon>Kitasatospora</taxon>
    </lineage>
</organism>
<dbReference type="Pfam" id="PF12277">
    <property type="entry name" value="DUF3618"/>
    <property type="match status" value="1"/>
</dbReference>
<reference evidence="3" key="1">
    <citation type="journal article" date="2019" name="Int. J. Syst. Evol. Microbiol.">
        <title>The Global Catalogue of Microorganisms (GCM) 10K type strain sequencing project: providing services to taxonomists for standard genome sequencing and annotation.</title>
        <authorList>
            <consortium name="The Broad Institute Genomics Platform"/>
            <consortium name="The Broad Institute Genome Sequencing Center for Infectious Disease"/>
            <person name="Wu L."/>
            <person name="Ma J."/>
        </authorList>
    </citation>
    <scope>NUCLEOTIDE SEQUENCE [LARGE SCALE GENOMIC DNA]</scope>
    <source>
        <strain evidence="3">JCM 13006</strain>
    </source>
</reference>
<protein>
    <submittedName>
        <fullName evidence="2">DUF3618 domain-containing protein</fullName>
    </submittedName>
</protein>
<evidence type="ECO:0000313" key="3">
    <source>
        <dbReference type="Proteomes" id="UP001501752"/>
    </source>
</evidence>
<dbReference type="Proteomes" id="UP001501752">
    <property type="component" value="Unassembled WGS sequence"/>
</dbReference>
<feature type="compositionally biased region" description="Basic and acidic residues" evidence="1">
    <location>
        <begin position="194"/>
        <end position="206"/>
    </location>
</feature>
<comment type="caution">
    <text evidence="2">The sequence shown here is derived from an EMBL/GenBank/DDBJ whole genome shotgun (WGS) entry which is preliminary data.</text>
</comment>
<name>A0ABP9DEK5_9ACTN</name>
<dbReference type="EMBL" id="BAABIS010000001">
    <property type="protein sequence ID" value="GAA4838169.1"/>
    <property type="molecule type" value="Genomic_DNA"/>
</dbReference>
<evidence type="ECO:0000313" key="2">
    <source>
        <dbReference type="EMBL" id="GAA4838169.1"/>
    </source>
</evidence>
<gene>
    <name evidence="2" type="ORF">GCM10023235_11630</name>
</gene>
<dbReference type="RefSeq" id="WP_345695671.1">
    <property type="nucleotide sequence ID" value="NZ_BAABIS010000001.1"/>
</dbReference>
<dbReference type="InterPro" id="IPR022062">
    <property type="entry name" value="DUF3618"/>
</dbReference>
<feature type="region of interest" description="Disordered" evidence="1">
    <location>
        <begin position="177"/>
        <end position="218"/>
    </location>
</feature>
<proteinExistence type="predicted"/>
<accession>A0ABP9DEK5</accession>